<dbReference type="EMBL" id="CP047898">
    <property type="protein sequence ID" value="QHK19882.1"/>
    <property type="molecule type" value="Genomic_DNA"/>
</dbReference>
<name>A0A6P1NQQ0_9MICC</name>
<sequence>MRPSSPLPAHLSSAPFTVHEARAAGLSDGRLRSSDLASEGRLLYLPAGWDFEIRALARALSAATPGAWISHLTAAVLLGLWLPTWFRDCRELHLSKPRKLPPVRRRGVVGHTVLAFEQEVMELDGIRISTPARTWLDLAGILPLEDLVAVGDQLVRQPRPGLEGRMEPWSTLPELHEMLTRHPKLKGIVKAREAAELIRPGADSAPETFLRLALTAAGLPEPELQLRIVEADPYSPAADMGYRAQQIAIQYDGGHHLTREQQSRDNRRDETFNGAGWRYFKFNADDLAHDFRRAVVQVRIALQSR</sequence>
<dbReference type="KEGG" id="psey:GU243_09220"/>
<dbReference type="Gene3D" id="3.40.960.10">
    <property type="entry name" value="VSR Endonuclease"/>
    <property type="match status" value="1"/>
</dbReference>
<dbReference type="AlphaFoldDB" id="A0A6P1NQQ0"/>
<feature type="domain" description="DUF559" evidence="1">
    <location>
        <begin position="243"/>
        <end position="299"/>
    </location>
</feature>
<evidence type="ECO:0000313" key="3">
    <source>
        <dbReference type="Proteomes" id="UP000464186"/>
    </source>
</evidence>
<reference evidence="2 3" key="1">
    <citation type="submission" date="2020-01" db="EMBL/GenBank/DDBJ databases">
        <title>Pseudarthrobacter psychrotolerans sp. nov., isolated from antarctic soil.</title>
        <authorList>
            <person name="Shin Y."/>
            <person name="Park W."/>
        </authorList>
    </citation>
    <scope>NUCLEOTIDE SEQUENCE [LARGE SCALE GENOMIC DNA]</scope>
    <source>
        <strain evidence="2 3">YJ56</strain>
    </source>
</reference>
<dbReference type="Proteomes" id="UP000464186">
    <property type="component" value="Chromosome"/>
</dbReference>
<evidence type="ECO:0000259" key="1">
    <source>
        <dbReference type="Pfam" id="PF04480"/>
    </source>
</evidence>
<gene>
    <name evidence="2" type="ORF">GU243_09220</name>
</gene>
<evidence type="ECO:0000313" key="2">
    <source>
        <dbReference type="EMBL" id="QHK19882.1"/>
    </source>
</evidence>
<keyword evidence="3" id="KW-1185">Reference proteome</keyword>
<accession>A0A6P1NQQ0</accession>
<proteinExistence type="predicted"/>
<dbReference type="InterPro" id="IPR007569">
    <property type="entry name" value="DUF559"/>
</dbReference>
<organism evidence="2 3">
    <name type="scientific">Pseudarthrobacter psychrotolerans</name>
    <dbReference type="NCBI Taxonomy" id="2697569"/>
    <lineage>
        <taxon>Bacteria</taxon>
        <taxon>Bacillati</taxon>
        <taxon>Actinomycetota</taxon>
        <taxon>Actinomycetes</taxon>
        <taxon>Micrococcales</taxon>
        <taxon>Micrococcaceae</taxon>
        <taxon>Pseudarthrobacter</taxon>
    </lineage>
</organism>
<protein>
    <submittedName>
        <fullName evidence="2">DUF559 domain-containing protein</fullName>
    </submittedName>
</protein>
<dbReference type="Pfam" id="PF04480">
    <property type="entry name" value="DUF559"/>
    <property type="match status" value="1"/>
</dbReference>